<keyword evidence="2" id="KW-1185">Reference proteome</keyword>
<evidence type="ECO:0000313" key="2">
    <source>
        <dbReference type="Proteomes" id="UP000001862"/>
    </source>
</evidence>
<dbReference type="KEGG" id="vg:6779539"/>
<gene>
    <name evidence="1" type="ORF">phiPLPE_03</name>
</gene>
<name>B5AX22_9CAUD</name>
<sequence length="45" mass="5205">MLHSIKFPLELWNRINEFKEKEGRSFAGAVKRLVELGFASLEKKG</sequence>
<reference evidence="2" key="1">
    <citation type="journal article" date="2009" name="Environ. Microbiol. Rep.">
        <title>Isolation and genomic characterization of the first phage infecting Iodobacteria: ?PLPE, a myovirus having a novel set of features.</title>
        <authorList>
            <person name="Leblanc C."/>
            <person name="Caumont-Sarcos A."/>
            <person name="Comeau A.M."/>
            <person name="Krisch H.M."/>
        </authorList>
    </citation>
    <scope>NUCLEOTIDE SEQUENCE [LARGE SCALE GENOMIC DNA]</scope>
</reference>
<accession>B5AX22</accession>
<evidence type="ECO:0000313" key="1">
    <source>
        <dbReference type="EMBL" id="ACG60325.1"/>
    </source>
</evidence>
<protein>
    <submittedName>
        <fullName evidence="1">Uncharacterized protein</fullName>
    </submittedName>
</protein>
<dbReference type="Proteomes" id="UP000001862">
    <property type="component" value="Segment"/>
</dbReference>
<proteinExistence type="predicted"/>
<dbReference type="RefSeq" id="YP_002128437.1">
    <property type="nucleotide sequence ID" value="NC_011142.1"/>
</dbReference>
<dbReference type="EMBL" id="EU876853">
    <property type="protein sequence ID" value="ACG60325.1"/>
    <property type="molecule type" value="Genomic_DNA"/>
</dbReference>
<dbReference type="GeneID" id="6779539"/>
<organism evidence="1 2">
    <name type="scientific">Iodobacter phage PhiPLPE</name>
    <dbReference type="NCBI Taxonomy" id="551895"/>
    <lineage>
        <taxon>Viruses</taxon>
        <taxon>Duplodnaviria</taxon>
        <taxon>Heunggongvirae</taxon>
        <taxon>Uroviricota</taxon>
        <taxon>Caudoviricetes</taxon>
        <taxon>Iodovirus</taxon>
        <taxon>Iodovirus PLPE</taxon>
    </lineage>
</organism>